<dbReference type="Gene3D" id="3.40.50.1820">
    <property type="entry name" value="alpha/beta hydrolase"/>
    <property type="match status" value="1"/>
</dbReference>
<sequence>MVSTATGALARGTHEIVVDGVRQVFHVAGSGPVCVAHSGGPGIAWEYLRVPALERHLTMVYLEPVGTGDSGRLADPRDYRLEVYARFLHEVIEYLGAPRVFVLGHSHGGFVAQRYALDHPDRVAGLILFGTSPVTGEEFWGAAMAEVGRFPERHPGRPEASGVADAFQEALAAATDEDYTTSLRRILPLYFADYWAHAEALAPMRDGLRAWIDPMRGEEPAPFDVRDALGSIAIPTLVVAGAHDFICGTRWARMLHDGIPGSRLTVLPDSGHMGHLEEPEAFTRAVAGFVRESAQAER</sequence>
<dbReference type="GO" id="GO:0016787">
    <property type="term" value="F:hydrolase activity"/>
    <property type="evidence" value="ECO:0007669"/>
    <property type="project" value="UniProtKB-KW"/>
</dbReference>
<dbReference type="InterPro" id="IPR000639">
    <property type="entry name" value="Epox_hydrolase-like"/>
</dbReference>
<dbReference type="Pfam" id="PF00561">
    <property type="entry name" value="Abhydrolase_1"/>
    <property type="match status" value="1"/>
</dbReference>
<dbReference type="Proteomes" id="UP001596496">
    <property type="component" value="Unassembled WGS sequence"/>
</dbReference>
<protein>
    <submittedName>
        <fullName evidence="2">Alpha/beta fold hydrolase</fullName>
    </submittedName>
</protein>
<feature type="domain" description="AB hydrolase-1" evidence="1">
    <location>
        <begin position="37"/>
        <end position="279"/>
    </location>
</feature>
<evidence type="ECO:0000313" key="3">
    <source>
        <dbReference type="Proteomes" id="UP001596496"/>
    </source>
</evidence>
<dbReference type="InterPro" id="IPR000073">
    <property type="entry name" value="AB_hydrolase_1"/>
</dbReference>
<gene>
    <name evidence="2" type="ORF">ACFQSB_39980</name>
</gene>
<organism evidence="2 3">
    <name type="scientific">Sphaerisporangium rhizosphaerae</name>
    <dbReference type="NCBI Taxonomy" id="2269375"/>
    <lineage>
        <taxon>Bacteria</taxon>
        <taxon>Bacillati</taxon>
        <taxon>Actinomycetota</taxon>
        <taxon>Actinomycetes</taxon>
        <taxon>Streptosporangiales</taxon>
        <taxon>Streptosporangiaceae</taxon>
        <taxon>Sphaerisporangium</taxon>
    </lineage>
</organism>
<accession>A0ABW2PG07</accession>
<reference evidence="3" key="1">
    <citation type="journal article" date="2019" name="Int. J. Syst. Evol. Microbiol.">
        <title>The Global Catalogue of Microorganisms (GCM) 10K type strain sequencing project: providing services to taxonomists for standard genome sequencing and annotation.</title>
        <authorList>
            <consortium name="The Broad Institute Genomics Platform"/>
            <consortium name="The Broad Institute Genome Sequencing Center for Infectious Disease"/>
            <person name="Wu L."/>
            <person name="Ma J."/>
        </authorList>
    </citation>
    <scope>NUCLEOTIDE SEQUENCE [LARGE SCALE GENOMIC DNA]</scope>
    <source>
        <strain evidence="3">CECT 7649</strain>
    </source>
</reference>
<evidence type="ECO:0000313" key="2">
    <source>
        <dbReference type="EMBL" id="MFC7388442.1"/>
    </source>
</evidence>
<evidence type="ECO:0000259" key="1">
    <source>
        <dbReference type="Pfam" id="PF00561"/>
    </source>
</evidence>
<keyword evidence="3" id="KW-1185">Reference proteome</keyword>
<dbReference type="RefSeq" id="WP_380832553.1">
    <property type="nucleotide sequence ID" value="NZ_JBHTCG010000068.1"/>
</dbReference>
<dbReference type="EMBL" id="JBHTCG010000068">
    <property type="protein sequence ID" value="MFC7388442.1"/>
    <property type="molecule type" value="Genomic_DNA"/>
</dbReference>
<proteinExistence type="predicted"/>
<keyword evidence="2" id="KW-0378">Hydrolase</keyword>
<dbReference type="InterPro" id="IPR029058">
    <property type="entry name" value="AB_hydrolase_fold"/>
</dbReference>
<dbReference type="PANTHER" id="PTHR43798:SF33">
    <property type="entry name" value="HYDROLASE, PUTATIVE (AFU_ORTHOLOGUE AFUA_2G14860)-RELATED"/>
    <property type="match status" value="1"/>
</dbReference>
<dbReference type="PANTHER" id="PTHR43798">
    <property type="entry name" value="MONOACYLGLYCEROL LIPASE"/>
    <property type="match status" value="1"/>
</dbReference>
<dbReference type="InterPro" id="IPR050266">
    <property type="entry name" value="AB_hydrolase_sf"/>
</dbReference>
<dbReference type="SUPFAM" id="SSF53474">
    <property type="entry name" value="alpha/beta-Hydrolases"/>
    <property type="match status" value="1"/>
</dbReference>
<dbReference type="PRINTS" id="PR00412">
    <property type="entry name" value="EPOXHYDRLASE"/>
</dbReference>
<name>A0ABW2PG07_9ACTN</name>
<comment type="caution">
    <text evidence="2">The sequence shown here is derived from an EMBL/GenBank/DDBJ whole genome shotgun (WGS) entry which is preliminary data.</text>
</comment>